<protein>
    <submittedName>
        <fullName evidence="1">Uncharacterized protein</fullName>
    </submittedName>
</protein>
<dbReference type="EMBL" id="BJJW01000013">
    <property type="protein sequence ID" value="GDZ84466.1"/>
    <property type="molecule type" value="Genomic_DNA"/>
</dbReference>
<gene>
    <name evidence="1" type="ORF">LCIT_17080</name>
</gene>
<evidence type="ECO:0000313" key="2">
    <source>
        <dbReference type="Proteomes" id="UP000323274"/>
    </source>
</evidence>
<dbReference type="AlphaFoldDB" id="A0A5A5U349"/>
<organism evidence="1 2">
    <name type="scientific">Leuconostoc citreum</name>
    <dbReference type="NCBI Taxonomy" id="33964"/>
    <lineage>
        <taxon>Bacteria</taxon>
        <taxon>Bacillati</taxon>
        <taxon>Bacillota</taxon>
        <taxon>Bacilli</taxon>
        <taxon>Lactobacillales</taxon>
        <taxon>Lactobacillaceae</taxon>
        <taxon>Leuconostoc</taxon>
    </lineage>
</organism>
<evidence type="ECO:0000313" key="1">
    <source>
        <dbReference type="EMBL" id="GDZ84466.1"/>
    </source>
</evidence>
<reference evidence="1 2" key="1">
    <citation type="submission" date="2019-04" db="EMBL/GenBank/DDBJ databases">
        <title>A pseudo-fructophilic Leuconostoc citreum strain F192-5 isolated from peel of satsuma mandarin: the first report for isolation and characterization of strain-dependent fructophilic-like characteristics.</title>
        <authorList>
            <person name="Maeno S."/>
            <person name="Tanizawa Y."/>
            <person name="Kajikawa A."/>
            <person name="Kanesaki Y."/>
            <person name="Kubota E."/>
            <person name="Arita M."/>
            <person name="Leon D."/>
            <person name="Endo A."/>
        </authorList>
    </citation>
    <scope>NUCLEOTIDE SEQUENCE [LARGE SCALE GENOMIC DNA]</scope>
    <source>
        <strain evidence="1 2">F192-5</strain>
    </source>
</reference>
<comment type="caution">
    <text evidence="1">The sequence shown here is derived from an EMBL/GenBank/DDBJ whole genome shotgun (WGS) entry which is preliminary data.</text>
</comment>
<proteinExistence type="predicted"/>
<accession>A0A5A5U349</accession>
<sequence>MKYFEKKLSKVWRTSEIISKKQEIRHYNSYLVDNSEMESLKSKKLPSIMKMLLAILV</sequence>
<name>A0A5A5U349_LEUCI</name>
<dbReference type="Proteomes" id="UP000323274">
    <property type="component" value="Unassembled WGS sequence"/>
</dbReference>